<dbReference type="InterPro" id="IPR002563">
    <property type="entry name" value="Flavin_Rdtase-like_dom"/>
</dbReference>
<accession>A0A537ITG4</accession>
<keyword evidence="2" id="KW-0560">Oxidoreductase</keyword>
<sequence>MDAQARRRALRLVTNGMFVMTARDGDHYGVATLTWLSQASFKPPLLMVGVRPASNVFQCLTRSGFAAVHVLGADQQEVALKFFSPTQVTDGQINGEPFTDGVTGAPLFPRLRAWVECRVVRIVDAGGDHAVVIMEVVEAKCPGSFEPLTVAASPWVYGG</sequence>
<evidence type="ECO:0000256" key="2">
    <source>
        <dbReference type="ARBA" id="ARBA00023002"/>
    </source>
</evidence>
<dbReference type="Proteomes" id="UP000318834">
    <property type="component" value="Unassembled WGS sequence"/>
</dbReference>
<evidence type="ECO:0000313" key="4">
    <source>
        <dbReference type="EMBL" id="TMI73976.1"/>
    </source>
</evidence>
<dbReference type="SMART" id="SM00903">
    <property type="entry name" value="Flavin_Reduct"/>
    <property type="match status" value="1"/>
</dbReference>
<dbReference type="Gene3D" id="2.30.110.10">
    <property type="entry name" value="Electron Transport, Fmn-binding Protein, Chain A"/>
    <property type="match status" value="1"/>
</dbReference>
<name>A0A537ITG4_9BACT</name>
<gene>
    <name evidence="4" type="ORF">E6H05_08405</name>
</gene>
<proteinExistence type="inferred from homology"/>
<dbReference type="SUPFAM" id="SSF50475">
    <property type="entry name" value="FMN-binding split barrel"/>
    <property type="match status" value="1"/>
</dbReference>
<evidence type="ECO:0000259" key="3">
    <source>
        <dbReference type="SMART" id="SM00903"/>
    </source>
</evidence>
<dbReference type="GO" id="GO:0042602">
    <property type="term" value="F:riboflavin reductase (NADPH) activity"/>
    <property type="evidence" value="ECO:0007669"/>
    <property type="project" value="TreeGrafter"/>
</dbReference>
<comment type="caution">
    <text evidence="4">The sequence shown here is derived from an EMBL/GenBank/DDBJ whole genome shotgun (WGS) entry which is preliminary data.</text>
</comment>
<dbReference type="PANTHER" id="PTHR30466">
    <property type="entry name" value="FLAVIN REDUCTASE"/>
    <property type="match status" value="1"/>
</dbReference>
<evidence type="ECO:0000256" key="1">
    <source>
        <dbReference type="ARBA" id="ARBA00008898"/>
    </source>
</evidence>
<organism evidence="4 5">
    <name type="scientific">Candidatus Segetimicrobium genomatis</name>
    <dbReference type="NCBI Taxonomy" id="2569760"/>
    <lineage>
        <taxon>Bacteria</taxon>
        <taxon>Bacillati</taxon>
        <taxon>Candidatus Sysuimicrobiota</taxon>
        <taxon>Candidatus Sysuimicrobiia</taxon>
        <taxon>Candidatus Sysuimicrobiales</taxon>
        <taxon>Candidatus Segetimicrobiaceae</taxon>
        <taxon>Candidatus Segetimicrobium</taxon>
    </lineage>
</organism>
<dbReference type="InterPro" id="IPR050268">
    <property type="entry name" value="NADH-dep_flavin_reductase"/>
</dbReference>
<reference evidence="4 5" key="1">
    <citation type="journal article" date="2019" name="Nat. Microbiol.">
        <title>Mediterranean grassland soil C-N compound turnover is dependent on rainfall and depth, and is mediated by genomically divergent microorganisms.</title>
        <authorList>
            <person name="Diamond S."/>
            <person name="Andeer P.F."/>
            <person name="Li Z."/>
            <person name="Crits-Christoph A."/>
            <person name="Burstein D."/>
            <person name="Anantharaman K."/>
            <person name="Lane K.R."/>
            <person name="Thomas B.C."/>
            <person name="Pan C."/>
            <person name="Northen T.R."/>
            <person name="Banfield J.F."/>
        </authorList>
    </citation>
    <scope>NUCLEOTIDE SEQUENCE [LARGE SCALE GENOMIC DNA]</scope>
    <source>
        <strain evidence="4">NP_8</strain>
    </source>
</reference>
<dbReference type="GO" id="GO:0010181">
    <property type="term" value="F:FMN binding"/>
    <property type="evidence" value="ECO:0007669"/>
    <property type="project" value="InterPro"/>
</dbReference>
<dbReference type="PANTHER" id="PTHR30466:SF11">
    <property type="entry name" value="FLAVIN-DEPENDENT MONOOXYGENASE, REDUCTASE SUBUNIT HSAB"/>
    <property type="match status" value="1"/>
</dbReference>
<comment type="similarity">
    <text evidence="1">Belongs to the non-flavoprotein flavin reductase family.</text>
</comment>
<protein>
    <submittedName>
        <fullName evidence="4">Flavin reductase family protein</fullName>
    </submittedName>
</protein>
<evidence type="ECO:0000313" key="5">
    <source>
        <dbReference type="Proteomes" id="UP000318834"/>
    </source>
</evidence>
<dbReference type="EMBL" id="VBAP01000060">
    <property type="protein sequence ID" value="TMI73976.1"/>
    <property type="molecule type" value="Genomic_DNA"/>
</dbReference>
<dbReference type="Pfam" id="PF01613">
    <property type="entry name" value="Flavin_Reduct"/>
    <property type="match status" value="1"/>
</dbReference>
<dbReference type="InterPro" id="IPR012349">
    <property type="entry name" value="Split_barrel_FMN-bd"/>
</dbReference>
<dbReference type="AlphaFoldDB" id="A0A537ITG4"/>
<feature type="domain" description="Flavin reductase like" evidence="3">
    <location>
        <begin position="10"/>
        <end position="157"/>
    </location>
</feature>